<organism evidence="2 3">
    <name type="scientific">Kyrpidia spormannii</name>
    <dbReference type="NCBI Taxonomy" id="2055160"/>
    <lineage>
        <taxon>Bacteria</taxon>
        <taxon>Bacillati</taxon>
        <taxon>Bacillota</taxon>
        <taxon>Bacilli</taxon>
        <taxon>Bacillales</taxon>
        <taxon>Alicyclobacillaceae</taxon>
        <taxon>Kyrpidia</taxon>
    </lineage>
</organism>
<proteinExistence type="predicted"/>
<feature type="region of interest" description="Disordered" evidence="1">
    <location>
        <begin position="1"/>
        <end position="21"/>
    </location>
</feature>
<evidence type="ECO:0000313" key="3">
    <source>
        <dbReference type="Proteomes" id="UP000502196"/>
    </source>
</evidence>
<gene>
    <name evidence="2" type="ORF">COOX1_2960</name>
</gene>
<evidence type="ECO:0000256" key="1">
    <source>
        <dbReference type="SAM" id="MobiDB-lite"/>
    </source>
</evidence>
<dbReference type="EMBL" id="LR792683">
    <property type="protein sequence ID" value="CAB3395533.1"/>
    <property type="molecule type" value="Genomic_DNA"/>
</dbReference>
<name>A0A6F9EGJ5_9BACL</name>
<sequence length="21" mass="2197">MPMRNGNGRDVDSDDGDMAGS</sequence>
<feature type="compositionally biased region" description="Acidic residues" evidence="1">
    <location>
        <begin position="12"/>
        <end position="21"/>
    </location>
</feature>
<protein>
    <submittedName>
        <fullName evidence="2">Uncharacterized protein</fullName>
    </submittedName>
</protein>
<evidence type="ECO:0000313" key="2">
    <source>
        <dbReference type="EMBL" id="CAB3395533.1"/>
    </source>
</evidence>
<dbReference type="Proteomes" id="UP000502196">
    <property type="component" value="Chromosome"/>
</dbReference>
<accession>A0A6F9EGJ5</accession>
<dbReference type="AlphaFoldDB" id="A0A6F9EGJ5"/>
<reference evidence="2 3" key="1">
    <citation type="submission" date="2020-04" db="EMBL/GenBank/DDBJ databases">
        <authorList>
            <person name="Hogendoorn C."/>
        </authorList>
    </citation>
    <scope>NUCLEOTIDE SEQUENCE [LARGE SCALE GENOMIC DNA]</scope>
    <source>
        <strain evidence="2">COOX1</strain>
    </source>
</reference>